<evidence type="ECO:0000313" key="2">
    <source>
        <dbReference type="EMBL" id="MBF4769387.1"/>
    </source>
</evidence>
<name>A0A930VRJ7_9ACTN</name>
<proteinExistence type="predicted"/>
<dbReference type="Gene3D" id="3.40.830.10">
    <property type="entry name" value="LigB-like"/>
    <property type="match status" value="1"/>
</dbReference>
<protein>
    <submittedName>
        <fullName evidence="2">Extradiol ring-cleavage dioxygenase</fullName>
    </submittedName>
</protein>
<gene>
    <name evidence="2" type="ORF">ISU10_16585</name>
</gene>
<accession>A0A930VRJ7</accession>
<keyword evidence="2" id="KW-0560">Oxidoreductase</keyword>
<dbReference type="EMBL" id="JADKPO010000024">
    <property type="protein sequence ID" value="MBF4769387.1"/>
    <property type="molecule type" value="Genomic_DNA"/>
</dbReference>
<dbReference type="GO" id="GO:0016702">
    <property type="term" value="F:oxidoreductase activity, acting on single donors with incorporation of molecular oxygen, incorporation of two atoms of oxygen"/>
    <property type="evidence" value="ECO:0007669"/>
    <property type="project" value="UniProtKB-ARBA"/>
</dbReference>
<evidence type="ECO:0000259" key="1">
    <source>
        <dbReference type="Pfam" id="PF02900"/>
    </source>
</evidence>
<dbReference type="GO" id="GO:0008198">
    <property type="term" value="F:ferrous iron binding"/>
    <property type="evidence" value="ECO:0007669"/>
    <property type="project" value="InterPro"/>
</dbReference>
<dbReference type="RefSeq" id="WP_194697534.1">
    <property type="nucleotide sequence ID" value="NZ_JADKPO010000024.1"/>
</dbReference>
<organism evidence="2 3">
    <name type="scientific">Nocardioides agariphilus</name>
    <dbReference type="NCBI Taxonomy" id="433664"/>
    <lineage>
        <taxon>Bacteria</taxon>
        <taxon>Bacillati</taxon>
        <taxon>Actinomycetota</taxon>
        <taxon>Actinomycetes</taxon>
        <taxon>Propionibacteriales</taxon>
        <taxon>Nocardioidaceae</taxon>
        <taxon>Nocardioides</taxon>
    </lineage>
</organism>
<comment type="caution">
    <text evidence="2">The sequence shown here is derived from an EMBL/GenBank/DDBJ whole genome shotgun (WGS) entry which is preliminary data.</text>
</comment>
<keyword evidence="3" id="KW-1185">Reference proteome</keyword>
<dbReference type="AlphaFoldDB" id="A0A930VRJ7"/>
<reference evidence="2" key="1">
    <citation type="submission" date="2020-11" db="EMBL/GenBank/DDBJ databases">
        <title>Nocardioides cynanchi sp. nov., isolated from soil of rhizosphere of Cynanchum wilfordii.</title>
        <authorList>
            <person name="Lee J.-S."/>
            <person name="Suh M.K."/>
            <person name="Kim J.-S."/>
        </authorList>
    </citation>
    <scope>NUCLEOTIDE SEQUENCE</scope>
    <source>
        <strain evidence="2">KCTC 19276</strain>
    </source>
</reference>
<keyword evidence="2" id="KW-0223">Dioxygenase</keyword>
<evidence type="ECO:0000313" key="3">
    <source>
        <dbReference type="Proteomes" id="UP000660668"/>
    </source>
</evidence>
<dbReference type="Proteomes" id="UP000660668">
    <property type="component" value="Unassembled WGS sequence"/>
</dbReference>
<dbReference type="Pfam" id="PF02900">
    <property type="entry name" value="LigB"/>
    <property type="match status" value="1"/>
</dbReference>
<sequence>MATIVMGLGTSHGSQVSLTPDWWPRHGELDRKRTRYDELVQERGDDLAPELTEEVWQRKYDDVQRAVGKLAEDLQGAALDAVIVVGDDQAEMYSEDSMPAVAVYWGETVADLPRDMTNVPASRAAAMWAKHSAVREDYPVATDLARHIIESLIADGFDVAQLKVQPEGESLGHAFTFVRLRLMGDRLIPIIPVMLNTYFPPNQPTAARCYALGQAIKQAVSAWPADMRVGVVASGGLSHFVVDEALDRAVLEGIGAKDVDALGALPEAKLQSGSSEIKNWLVAAGALSDLSFEVVDYVPGYRSAAGTGCGMAFARWTA</sequence>
<dbReference type="InterPro" id="IPR004183">
    <property type="entry name" value="Xdiol_dOase_suB"/>
</dbReference>
<feature type="domain" description="Extradiol ring-cleavage dioxygenase class III enzyme subunit B" evidence="1">
    <location>
        <begin position="69"/>
        <end position="295"/>
    </location>
</feature>
<dbReference type="SUPFAM" id="SSF53213">
    <property type="entry name" value="LigB-like"/>
    <property type="match status" value="1"/>
</dbReference>